<organism evidence="2">
    <name type="scientific">Rhodococcus hoagii (strain 103S)</name>
    <name type="common">Rhodococcus equi</name>
    <dbReference type="NCBI Taxonomy" id="685727"/>
    <lineage>
        <taxon>Bacteria</taxon>
        <taxon>Bacillati</taxon>
        <taxon>Actinomycetota</taxon>
        <taxon>Actinomycetes</taxon>
        <taxon>Mycobacteriales</taxon>
        <taxon>Nocardiaceae</taxon>
        <taxon>Prescottella</taxon>
    </lineage>
</organism>
<gene>
    <name evidence="2" type="ordered locus">REQ_40620</name>
</gene>
<dbReference type="RefSeq" id="WP_013417202.1">
    <property type="nucleotide sequence ID" value="NC_014659.1"/>
</dbReference>
<name>A0A3S5YBV7_RHOH1</name>
<dbReference type="AlphaFoldDB" id="A0A3S5YBV7"/>
<dbReference type="KEGG" id="req:REQ_40620"/>
<dbReference type="PANTHER" id="PTHR36836">
    <property type="entry name" value="COLANIC ACID BIOSYNTHESIS PROTEIN WCAK"/>
    <property type="match status" value="1"/>
</dbReference>
<sequence>MKVALLHGYSASNAGDGLLVEESLEIVREALRDNVEFVLAASHPETFEHLGVTTVNSAPGKRGYDRAYLRLLRGLNELDLVVGVGGGYLRAGYLEEAAKMALVHGPQLLAAARTSTPTIYLPQSVGPATSFAYRMIGHGVSKVRRFYVRDDRSLAEYGRYGAIRASDLAILGADANFDDRSPSSVPVVSVRPVRGAVPPLVLDLCRQISNFEGYVQSETGGNDDRAVMRSIGAARILTRSELMSSRAEPRVVVAVRLHAALMALRAGHFVIHLAYERKGFGAFEDLGIPEYVHNVNMFEPERVLRQIDELVSDPKVREDYRQRSQRALRTANAARTALVNEIRTIVRTDSSPQDFETTALT</sequence>
<proteinExistence type="predicted"/>
<protein>
    <recommendedName>
        <fullName evidence="1">Polysaccharide pyruvyl transferase domain-containing protein</fullName>
    </recommendedName>
</protein>
<evidence type="ECO:0000313" key="2">
    <source>
        <dbReference type="EMBL" id="CBH50038.1"/>
    </source>
</evidence>
<dbReference type="InterPro" id="IPR007345">
    <property type="entry name" value="Polysacch_pyruvyl_Trfase"/>
</dbReference>
<dbReference type="Pfam" id="PF04230">
    <property type="entry name" value="PS_pyruv_trans"/>
    <property type="match status" value="1"/>
</dbReference>
<accession>A0A3S5YBV7</accession>
<evidence type="ECO:0000313" key="3">
    <source>
        <dbReference type="Proteomes" id="UP000006892"/>
    </source>
</evidence>
<feature type="domain" description="Polysaccharide pyruvyl transferase" evidence="1">
    <location>
        <begin position="13"/>
        <end position="276"/>
    </location>
</feature>
<dbReference type="EMBL" id="FN563149">
    <property type="protein sequence ID" value="CBH50038.1"/>
    <property type="molecule type" value="Genomic_DNA"/>
</dbReference>
<dbReference type="PANTHER" id="PTHR36836:SF1">
    <property type="entry name" value="COLANIC ACID BIOSYNTHESIS PROTEIN WCAK"/>
    <property type="match status" value="1"/>
</dbReference>
<dbReference type="Proteomes" id="UP001154400">
    <property type="component" value="Chromosome"/>
</dbReference>
<evidence type="ECO:0000259" key="1">
    <source>
        <dbReference type="Pfam" id="PF04230"/>
    </source>
</evidence>
<reference evidence="2" key="1">
    <citation type="journal article" date="2010" name="PLoS Genet.">
        <title>The genome of a pathogenic rhodococcus: cooptive virulence underpinned by key gene acquisitions.</title>
        <authorList>
            <person name="Letek M."/>
            <person name="Gonzalez P."/>
            <person name="Macarthur I."/>
            <person name="Rodriguez H."/>
            <person name="Freeman T.C."/>
            <person name="Valero-Rello A."/>
            <person name="Blanco M."/>
            <person name="Buckley T."/>
            <person name="Cherevach I."/>
            <person name="Fahey R."/>
            <person name="Hapeshi A."/>
            <person name="Holdstock J."/>
            <person name="Leadon D."/>
            <person name="Navas J."/>
            <person name="Ocampo A."/>
            <person name="Quail M.A."/>
            <person name="Sanders M."/>
            <person name="Scortti M.M."/>
            <person name="Prescott J.F."/>
            <person name="Fogarty U."/>
            <person name="Meijer W.G."/>
            <person name="Parkhill J."/>
            <person name="Bentley S.D."/>
            <person name="Vazquez-Boland J.A."/>
        </authorList>
    </citation>
    <scope>NUCLEOTIDE SEQUENCE [LARGE SCALE GENOMIC DNA]</scope>
    <source>
        <strain evidence="2 3">103S</strain>
    </source>
</reference>